<accession>A0A5J4T3A2</accession>
<gene>
    <name evidence="2" type="ORF">EZS27_000737</name>
</gene>
<dbReference type="AlphaFoldDB" id="A0A5J4T3A2"/>
<proteinExistence type="predicted"/>
<organism evidence="2">
    <name type="scientific">termite gut metagenome</name>
    <dbReference type="NCBI Taxonomy" id="433724"/>
    <lineage>
        <taxon>unclassified sequences</taxon>
        <taxon>metagenomes</taxon>
        <taxon>organismal metagenomes</taxon>
    </lineage>
</organism>
<protein>
    <recommendedName>
        <fullName evidence="1">Methyltransferase FkbM domain-containing protein</fullName>
    </recommendedName>
</protein>
<dbReference type="NCBIfam" id="TIGR01444">
    <property type="entry name" value="fkbM_fam"/>
    <property type="match status" value="1"/>
</dbReference>
<dbReference type="EMBL" id="SNRY01000007">
    <property type="protein sequence ID" value="KAA6351940.1"/>
    <property type="molecule type" value="Genomic_DNA"/>
</dbReference>
<evidence type="ECO:0000313" key="2">
    <source>
        <dbReference type="EMBL" id="KAA6351940.1"/>
    </source>
</evidence>
<sequence length="130" mass="14912">MPIAVGKEKGKLKFNLKNEDNQTGWGGLSLNKDSNLIEVDVCTLDDYAAANNISKINVLKIDTEGADTWVLYGAKELLRNKKIDHIFFENNMERMRLLNIAPNDAKDFLEKLDYVVKQQSPDDFYAYPRR</sequence>
<reference evidence="2" key="1">
    <citation type="submission" date="2019-03" db="EMBL/GenBank/DDBJ databases">
        <title>Single cell metagenomics reveals metabolic interactions within the superorganism composed of flagellate Streblomastix strix and complex community of Bacteroidetes bacteria on its surface.</title>
        <authorList>
            <person name="Treitli S.C."/>
            <person name="Kolisko M."/>
            <person name="Husnik F."/>
            <person name="Keeling P."/>
            <person name="Hampl V."/>
        </authorList>
    </citation>
    <scope>NUCLEOTIDE SEQUENCE</scope>
    <source>
        <strain evidence="2">STM</strain>
    </source>
</reference>
<dbReference type="PANTHER" id="PTHR34203:SF15">
    <property type="entry name" value="SLL1173 PROTEIN"/>
    <property type="match status" value="1"/>
</dbReference>
<dbReference type="Gene3D" id="3.40.50.150">
    <property type="entry name" value="Vaccinia Virus protein VP39"/>
    <property type="match status" value="1"/>
</dbReference>
<evidence type="ECO:0000259" key="1">
    <source>
        <dbReference type="Pfam" id="PF05050"/>
    </source>
</evidence>
<dbReference type="Pfam" id="PF05050">
    <property type="entry name" value="Methyltransf_21"/>
    <property type="match status" value="1"/>
</dbReference>
<comment type="caution">
    <text evidence="2">The sequence shown here is derived from an EMBL/GenBank/DDBJ whole genome shotgun (WGS) entry which is preliminary data.</text>
</comment>
<name>A0A5J4T3A2_9ZZZZ</name>
<feature type="domain" description="Methyltransferase FkbM" evidence="1">
    <location>
        <begin position="11"/>
        <end position="115"/>
    </location>
</feature>
<dbReference type="InterPro" id="IPR029063">
    <property type="entry name" value="SAM-dependent_MTases_sf"/>
</dbReference>
<dbReference type="InterPro" id="IPR052514">
    <property type="entry name" value="SAM-dependent_MTase"/>
</dbReference>
<dbReference type="PANTHER" id="PTHR34203">
    <property type="entry name" value="METHYLTRANSFERASE, FKBM FAMILY PROTEIN"/>
    <property type="match status" value="1"/>
</dbReference>
<dbReference type="InterPro" id="IPR006342">
    <property type="entry name" value="FkbM_mtfrase"/>
</dbReference>
<dbReference type="SUPFAM" id="SSF53335">
    <property type="entry name" value="S-adenosyl-L-methionine-dependent methyltransferases"/>
    <property type="match status" value="1"/>
</dbReference>